<dbReference type="InterPro" id="IPR050473">
    <property type="entry name" value="A2M/Complement_sys"/>
</dbReference>
<dbReference type="Gene3D" id="1.20.91.20">
    <property type="entry name" value="Anaphylotoxins (complement system)"/>
    <property type="match status" value="1"/>
</dbReference>
<sequence length="1708" mass="190213">MQAFLIFFAALQMLVTAQAAQYFIVAPNLVRVDVQETILVSVLGTGENQIPVTLYFQLTGSNDRISETTVFVRQDESQEARLRIRRDQLPQLQTSGQQFVTLVASANTAQLSIDDRRVILLSYQAGFVFIQTDKPLYTPKQRVDIRVVALDQDMVPVNNEMQVDIISPDDIIVERYKQRPVDGFLTLSFVFPSNPVFGNWSVSAYYGHQFKASSTVQFEAKEYVLPKFYVEVAPQSLYIVPETQNLISKVTARYIFGEPVVGNFYVKYGVLEDDGSLMDLQSKEGRLNEVGEAFQDLDMNDVKVENWAETLMGKRLVIQAFVTDTATGETINTNNTQVTFSRTPYKFNWDLTQRYFKKGLSFSVKANVQFMSGLPAEDVPVIASATALQGGRRVDLEGAQAGAQAGGGREHLEKISGPQGEVDFRLDVPAAATEITITLRTNNPDLVNANTEGTITVLAQASSNNEYLVVRVPSGDIRRVQRIGRQSTVEVQLTHPDNVGVLNYFVIAGGRIVHKGAKNQVNLNTALGFEVTHEMAPSSRVVAYYTDANGNVVADALLIDVEEKCKNPIGLSFLGLPSEGSTYKSERSGQNVQLEILAKEDTNVGLVAVDEAVFKLRNYHRLTQKKVFKRMAGYDLGCGPGGGQTSATIFKNAGVTVMTNAQLDVPHREALGCPEPVRRARRSANDTEREQILSNYEGVNREYCEKGMRELSGSVQLTCAQRAKLMAGRKGLQVDSPEIRAFFDCCSVLESSSDRGRVDAGAGGVNLEDILVRSNFPESWLFDNVITQSLRSDDDDGRVLYPTTLPDSVTTWVIEAVGVHMREVHEMCVAEPIKLEVRPPFFLDIGMPYSVQRFEQIEIVASVFNYGDDELEVTVYLRGKEGLCSIAQPGEYSEGITIQVEAKKPASVKFVIVPLEVKNIPIEIVAMDASGQHRDAIEKDLTVRPEGYEKKISVPVTLDPANYRGSPAKQDGGADQFYFHSQNWGDQGEEKQIDFIRYSVNRNAIPGSHKARMSLVGNVLGSVIDTVLGGLDKLLRIPGGCGEQTMLGLAPNVYVYTYLKHTDQFTAALETSSERYVFNGVKHELTFRKNDGSYAAFTSRPSSTWLTAFVAKIFCKAKDFAFVDDSNICKAMEWLITQRQSQDDGSFTERNAVIHKEMSGGVQGKASMTAFVLISLLECECDAINKDDSVAAATALLEDELPDLTRPYAIAITAYALALANSIRAQEAIQMLKDIAAYNAVSDSRYWAADDSSFGGGQKPYWYSARPKAIEVETTSYALLALLQMEEIQYTHAIVNWLTNQENYNGGFVSTQDTVMALQALSEYAYKVQQYDIDINCEVKCDESEFDEDFSLNPANALVREQRNIDVPDMSQEMNVFISTEGAGMGQFKFEATYYIPEPDVTECDFDLLINEDENLQLDRPEDDNKEYLSYDIQVRYLRGEKTGMAILDVGLYTGYKAVQEDLQTVMDNSGGRVERYEETDHSVVFYFEDIPGLEAIRIQFRAEREFNVGKVQPVAVHVYDYYNPTEECVKFISPKEGSNLLGKLCVEDTCVCAAGKCAVDPIKKGRDYKVYDMTQMACASKAHFAYEVTVTDVEDKGNFQFYTMTIDAPLKQGLDHVVKDATRVFAKSKSCDTPDLQMTKYLVIGSGGLPTKDDVGQDIYKYVIDDRTFFYEYPTILQVNKSKKWQRIHAKLTELKQELVNGEGCAL</sequence>
<feature type="chain" id="PRO_5037870324" description="NTR domain-containing protein" evidence="5">
    <location>
        <begin position="20"/>
        <end position="1708"/>
    </location>
</feature>
<dbReference type="SUPFAM" id="SSF48239">
    <property type="entry name" value="Terpenoid cyclases/Protein prenyltransferases"/>
    <property type="match status" value="1"/>
</dbReference>
<dbReference type="PANTHER" id="PTHR11412:SF166">
    <property type="entry name" value="NTR DOMAIN-CONTAINING PROTEIN"/>
    <property type="match status" value="1"/>
</dbReference>
<dbReference type="SMART" id="SM01359">
    <property type="entry name" value="A2M_N_2"/>
    <property type="match status" value="1"/>
</dbReference>
<dbReference type="InterPro" id="IPR008930">
    <property type="entry name" value="Terpenoid_cyclase/PrenylTrfase"/>
</dbReference>
<dbReference type="Pfam" id="PF01835">
    <property type="entry name" value="MG2"/>
    <property type="match status" value="1"/>
</dbReference>
<dbReference type="EnsemblMetazoa" id="XM_038190920.1">
    <property type="protein sequence ID" value="XP_038046848.1"/>
    <property type="gene ID" value="LOC119721049"/>
</dbReference>
<organism evidence="7 8">
    <name type="scientific">Patiria miniata</name>
    <name type="common">Bat star</name>
    <name type="synonym">Asterina miniata</name>
    <dbReference type="NCBI Taxonomy" id="46514"/>
    <lineage>
        <taxon>Eukaryota</taxon>
        <taxon>Metazoa</taxon>
        <taxon>Echinodermata</taxon>
        <taxon>Eleutherozoa</taxon>
        <taxon>Asterozoa</taxon>
        <taxon>Asteroidea</taxon>
        <taxon>Valvatacea</taxon>
        <taxon>Valvatida</taxon>
        <taxon>Asterinidae</taxon>
        <taxon>Patiria</taxon>
    </lineage>
</organism>
<dbReference type="Gene3D" id="2.60.120.1540">
    <property type="match status" value="1"/>
</dbReference>
<evidence type="ECO:0000313" key="7">
    <source>
        <dbReference type="EnsemblMetazoa" id="XP_038046848.1"/>
    </source>
</evidence>
<keyword evidence="5" id="KW-0732">Signal</keyword>
<dbReference type="Gene3D" id="6.20.50.160">
    <property type="match status" value="1"/>
</dbReference>
<dbReference type="SMART" id="SM00643">
    <property type="entry name" value="C345C"/>
    <property type="match status" value="1"/>
</dbReference>
<dbReference type="InterPro" id="IPR013783">
    <property type="entry name" value="Ig-like_fold"/>
</dbReference>
<dbReference type="InterPro" id="IPR008993">
    <property type="entry name" value="TIMP-like_OB-fold"/>
</dbReference>
<evidence type="ECO:0000256" key="2">
    <source>
        <dbReference type="ARBA" id="ARBA00022525"/>
    </source>
</evidence>
<keyword evidence="4" id="KW-1015">Disulfide bond</keyword>
<dbReference type="Gene3D" id="2.60.40.10">
    <property type="entry name" value="Immunoglobulins"/>
    <property type="match status" value="2"/>
</dbReference>
<comment type="subcellular location">
    <subcellularLocation>
        <location evidence="1">Secreted</location>
    </subcellularLocation>
</comment>
<dbReference type="Gene3D" id="2.20.130.20">
    <property type="match status" value="1"/>
</dbReference>
<dbReference type="InterPro" id="IPR040839">
    <property type="entry name" value="MG4"/>
</dbReference>
<dbReference type="Gene3D" id="2.60.40.1940">
    <property type="match status" value="1"/>
</dbReference>
<dbReference type="GO" id="GO:0005615">
    <property type="term" value="C:extracellular space"/>
    <property type="evidence" value="ECO:0007669"/>
    <property type="project" value="InterPro"/>
</dbReference>
<dbReference type="Pfam" id="PF07677">
    <property type="entry name" value="A2M_recep"/>
    <property type="match status" value="1"/>
</dbReference>
<evidence type="ECO:0000256" key="5">
    <source>
        <dbReference type="SAM" id="SignalP"/>
    </source>
</evidence>
<dbReference type="InterPro" id="IPR011625">
    <property type="entry name" value="A2M_N_BRD"/>
</dbReference>
<dbReference type="InterPro" id="IPR001134">
    <property type="entry name" value="Netrin_domain"/>
</dbReference>
<dbReference type="Proteomes" id="UP000887568">
    <property type="component" value="Unplaced"/>
</dbReference>
<dbReference type="InterPro" id="IPR041555">
    <property type="entry name" value="MG3"/>
</dbReference>
<reference evidence="7" key="1">
    <citation type="submission" date="2022-11" db="UniProtKB">
        <authorList>
            <consortium name="EnsemblMetazoa"/>
        </authorList>
    </citation>
    <scope>IDENTIFICATION</scope>
</reference>
<dbReference type="Pfam" id="PF07678">
    <property type="entry name" value="TED_complement"/>
    <property type="match status" value="1"/>
</dbReference>
<keyword evidence="3" id="KW-0882">Thioester bond</keyword>
<dbReference type="InterPro" id="IPR009048">
    <property type="entry name" value="A-macroglobulin_rcpt-bd"/>
</dbReference>
<evidence type="ECO:0000256" key="1">
    <source>
        <dbReference type="ARBA" id="ARBA00004613"/>
    </source>
</evidence>
<dbReference type="Pfam" id="PF17791">
    <property type="entry name" value="MG3"/>
    <property type="match status" value="1"/>
</dbReference>
<dbReference type="InterPro" id="IPR002890">
    <property type="entry name" value="MG2"/>
</dbReference>
<dbReference type="InterPro" id="IPR036595">
    <property type="entry name" value="A-macroglobulin_rcpt-bd_sf"/>
</dbReference>
<dbReference type="GeneID" id="119721049"/>
<dbReference type="Pfam" id="PF17790">
    <property type="entry name" value="MG1"/>
    <property type="match status" value="1"/>
</dbReference>
<dbReference type="InterPro" id="IPR019742">
    <property type="entry name" value="MacrogloblnA2_CS"/>
</dbReference>
<evidence type="ECO:0000259" key="6">
    <source>
        <dbReference type="PROSITE" id="PS50189"/>
    </source>
</evidence>
<dbReference type="SMART" id="SM01360">
    <property type="entry name" value="A2M"/>
    <property type="match status" value="1"/>
</dbReference>
<keyword evidence="8" id="KW-1185">Reference proteome</keyword>
<dbReference type="SMART" id="SM01419">
    <property type="entry name" value="Thiol-ester_cl"/>
    <property type="match status" value="1"/>
</dbReference>
<dbReference type="PANTHER" id="PTHR11412">
    <property type="entry name" value="MACROGLOBULIN / COMPLEMENT"/>
    <property type="match status" value="1"/>
</dbReference>
<dbReference type="PROSITE" id="PS50189">
    <property type="entry name" value="NTR"/>
    <property type="match status" value="1"/>
</dbReference>
<feature type="signal peptide" evidence="5">
    <location>
        <begin position="1"/>
        <end position="19"/>
    </location>
</feature>
<dbReference type="SMART" id="SM01361">
    <property type="entry name" value="A2M_recep"/>
    <property type="match status" value="1"/>
</dbReference>
<dbReference type="InterPro" id="IPR041425">
    <property type="entry name" value="C3/4/5_MG1"/>
</dbReference>
<name>A0A913Z4U8_PATMI</name>
<dbReference type="Pfam" id="PF17789">
    <property type="entry name" value="MG4"/>
    <property type="match status" value="1"/>
</dbReference>
<accession>A0A913Z4U8</accession>
<dbReference type="RefSeq" id="XP_038046848.1">
    <property type="nucleotide sequence ID" value="XM_038190920.1"/>
</dbReference>
<dbReference type="Gene3D" id="2.40.50.120">
    <property type="match status" value="1"/>
</dbReference>
<dbReference type="InterPro" id="IPR001599">
    <property type="entry name" value="Macroglobln_a2"/>
</dbReference>
<dbReference type="PROSITE" id="PS00477">
    <property type="entry name" value="ALPHA_2_MACROGLOBULIN"/>
    <property type="match status" value="1"/>
</dbReference>
<dbReference type="OMA" id="FGTWTIE"/>
<dbReference type="OrthoDB" id="6359008at2759"/>
<proteinExistence type="predicted"/>
<dbReference type="Pfam" id="PF00207">
    <property type="entry name" value="A2M"/>
    <property type="match status" value="1"/>
</dbReference>
<feature type="domain" description="NTR" evidence="6">
    <location>
        <begin position="1558"/>
        <end position="1706"/>
    </location>
</feature>
<dbReference type="Pfam" id="PF07703">
    <property type="entry name" value="A2M_BRD"/>
    <property type="match status" value="1"/>
</dbReference>
<keyword evidence="2" id="KW-0964">Secreted</keyword>
<evidence type="ECO:0000256" key="3">
    <source>
        <dbReference type="ARBA" id="ARBA00022966"/>
    </source>
</evidence>
<dbReference type="Gene3D" id="1.50.10.20">
    <property type="match status" value="1"/>
</dbReference>
<dbReference type="GO" id="GO:0004866">
    <property type="term" value="F:endopeptidase inhibitor activity"/>
    <property type="evidence" value="ECO:0007669"/>
    <property type="project" value="InterPro"/>
</dbReference>
<evidence type="ECO:0000313" key="8">
    <source>
        <dbReference type="Proteomes" id="UP000887568"/>
    </source>
</evidence>
<dbReference type="SUPFAM" id="SSF49410">
    <property type="entry name" value="Alpha-macroglobulin receptor domain"/>
    <property type="match status" value="1"/>
</dbReference>
<dbReference type="CDD" id="cd02896">
    <property type="entry name" value="complement_C3_C4_C5"/>
    <property type="match status" value="1"/>
</dbReference>
<dbReference type="SUPFAM" id="SSF50242">
    <property type="entry name" value="TIMP-like"/>
    <property type="match status" value="1"/>
</dbReference>
<dbReference type="Gene3D" id="2.60.40.690">
    <property type="entry name" value="Alpha-macroglobulin, receptor-binding domain"/>
    <property type="match status" value="1"/>
</dbReference>
<dbReference type="InterPro" id="IPR018933">
    <property type="entry name" value="Netrin_module_non-TIMP"/>
</dbReference>
<dbReference type="Pfam" id="PF01759">
    <property type="entry name" value="NTR"/>
    <property type="match status" value="1"/>
</dbReference>
<dbReference type="Gene3D" id="2.60.40.1930">
    <property type="match status" value="3"/>
</dbReference>
<protein>
    <recommendedName>
        <fullName evidence="6">NTR domain-containing protein</fullName>
    </recommendedName>
</protein>
<dbReference type="InterPro" id="IPR011626">
    <property type="entry name" value="Alpha-macroglobulin_TED"/>
</dbReference>
<dbReference type="InterPro" id="IPR047565">
    <property type="entry name" value="Alpha-macroglob_thiol-ester_cl"/>
</dbReference>
<evidence type="ECO:0000256" key="4">
    <source>
        <dbReference type="ARBA" id="ARBA00023157"/>
    </source>
</evidence>